<keyword evidence="2" id="KW-1185">Reference proteome</keyword>
<dbReference type="PANTHER" id="PTHR45913:SF22">
    <property type="entry name" value="SCAN BOX DOMAIN-CONTAINING PROTEIN"/>
    <property type="match status" value="1"/>
</dbReference>
<gene>
    <name evidence="1" type="ORF">QYM36_005351</name>
</gene>
<comment type="caution">
    <text evidence="1">The sequence shown here is derived from an EMBL/GenBank/DDBJ whole genome shotgun (WGS) entry which is preliminary data.</text>
</comment>
<dbReference type="SUPFAM" id="SSF52047">
    <property type="entry name" value="RNI-like"/>
    <property type="match status" value="1"/>
</dbReference>
<name>A0AA88HXA1_ARTSF</name>
<dbReference type="AlphaFoldDB" id="A0AA88HXA1"/>
<dbReference type="InterPro" id="IPR032675">
    <property type="entry name" value="LRR_dom_sf"/>
</dbReference>
<reference evidence="1" key="1">
    <citation type="submission" date="2023-07" db="EMBL/GenBank/DDBJ databases">
        <title>Chromosome-level genome assembly of Artemia franciscana.</title>
        <authorList>
            <person name="Jo E."/>
        </authorList>
    </citation>
    <scope>NUCLEOTIDE SEQUENCE</scope>
    <source>
        <tissue evidence="1">Whole body</tissue>
    </source>
</reference>
<dbReference type="Gene3D" id="3.80.10.10">
    <property type="entry name" value="Ribonuclease Inhibitor"/>
    <property type="match status" value="1"/>
</dbReference>
<dbReference type="Proteomes" id="UP001187531">
    <property type="component" value="Unassembled WGS sequence"/>
</dbReference>
<proteinExistence type="predicted"/>
<organism evidence="1 2">
    <name type="scientific">Artemia franciscana</name>
    <name type="common">Brine shrimp</name>
    <name type="synonym">Artemia sanfranciscana</name>
    <dbReference type="NCBI Taxonomy" id="6661"/>
    <lineage>
        <taxon>Eukaryota</taxon>
        <taxon>Metazoa</taxon>
        <taxon>Ecdysozoa</taxon>
        <taxon>Arthropoda</taxon>
        <taxon>Crustacea</taxon>
        <taxon>Branchiopoda</taxon>
        <taxon>Anostraca</taxon>
        <taxon>Artemiidae</taxon>
        <taxon>Artemia</taxon>
    </lineage>
</organism>
<evidence type="ECO:0000313" key="2">
    <source>
        <dbReference type="Proteomes" id="UP001187531"/>
    </source>
</evidence>
<dbReference type="PANTHER" id="PTHR45913">
    <property type="entry name" value="EPM2A-INTERACTING PROTEIN 1"/>
    <property type="match status" value="1"/>
</dbReference>
<protein>
    <submittedName>
        <fullName evidence="1">Uncharacterized protein</fullName>
    </submittedName>
</protein>
<evidence type="ECO:0000313" key="1">
    <source>
        <dbReference type="EMBL" id="KAK2719845.1"/>
    </source>
</evidence>
<dbReference type="EMBL" id="JAVRJZ010000008">
    <property type="protein sequence ID" value="KAK2719845.1"/>
    <property type="molecule type" value="Genomic_DNA"/>
</dbReference>
<sequence length="167" mass="18594">MFASTSERNDDGLVASFNISLLITKSGEPHTIGEQLILPPIEDVLKTVLRKSLFDILKKISLGNNTVQRRFDEISPDIESFYITDCGLVNLAAQPESFKRSIEELNLSGCYKVTDWGLSKLLPELKRLRVLNLKLILYELNDSISLDLYAAEIVLAMKCGKEASTGS</sequence>
<accession>A0AA88HXA1</accession>